<protein>
    <submittedName>
        <fullName evidence="1">Uncharacterized protein</fullName>
    </submittedName>
</protein>
<accession>A0AAE8SSV5</accession>
<organism evidence="1 2">
    <name type="scientific">Cephalotrichum gorgonifer</name>
    <dbReference type="NCBI Taxonomy" id="2041049"/>
    <lineage>
        <taxon>Eukaryota</taxon>
        <taxon>Fungi</taxon>
        <taxon>Dikarya</taxon>
        <taxon>Ascomycota</taxon>
        <taxon>Pezizomycotina</taxon>
        <taxon>Sordariomycetes</taxon>
        <taxon>Hypocreomycetidae</taxon>
        <taxon>Microascales</taxon>
        <taxon>Microascaceae</taxon>
        <taxon>Cephalotrichum</taxon>
    </lineage>
</organism>
<dbReference type="EMBL" id="ONZQ02000002">
    <property type="protein sequence ID" value="SPN99150.1"/>
    <property type="molecule type" value="Genomic_DNA"/>
</dbReference>
<sequence>MSTLSTNTKKRRGGVEECALLYEDDGQYSIIGGLTIGYPSRHRVQFYWEHPTNQRPFIGFHLWFPRDMDAPATFFNYQGEPTAFLKISVKFLVGTWTSTAEAVSGEMAAALPYRNDPSKTTNMAVVRVRLNNDQKPIVEGLGLPFVARDVVDDKVVNQGEAMEGTRTLQQIFLQSEFVFLFQGSAMITKGEVRFTDVLPELADAVFPYSPDPWFMPRYREEVPKYAQRDTYTASYRFDNPEDYFISISQGVIQDIFHPANDIHTIRYKEVRCIFIKAGNDPSNEAQQFTALIWHGFEEESRHANILSDLRKNPSRLALAFELPHPDGDGEEHNWSFGEMSWEARLLPLDKWAHTGCDLAVLIRHPPLDAGETVEITAHNSFKEGQAAGAILPIGPDGKSRKCYLKIDPRLRPAYRRVNAAYTSLLGGGSGGTEAARRLHKRDLHCGLGFQALLDGSASV</sequence>
<keyword evidence="2" id="KW-1185">Reference proteome</keyword>
<name>A0AAE8SSV5_9PEZI</name>
<gene>
    <name evidence="1" type="ORF">DNG_02185</name>
</gene>
<evidence type="ECO:0000313" key="1">
    <source>
        <dbReference type="EMBL" id="SPN99150.1"/>
    </source>
</evidence>
<reference evidence="1" key="1">
    <citation type="submission" date="2018-03" db="EMBL/GenBank/DDBJ databases">
        <authorList>
            <person name="Guldener U."/>
        </authorList>
    </citation>
    <scope>NUCLEOTIDE SEQUENCE</scope>
</reference>
<comment type="caution">
    <text evidence="1">The sequence shown here is derived from an EMBL/GenBank/DDBJ whole genome shotgun (WGS) entry which is preliminary data.</text>
</comment>
<dbReference type="AlphaFoldDB" id="A0AAE8SSV5"/>
<proteinExistence type="predicted"/>
<evidence type="ECO:0000313" key="2">
    <source>
        <dbReference type="Proteomes" id="UP001187682"/>
    </source>
</evidence>
<dbReference type="Proteomes" id="UP001187682">
    <property type="component" value="Unassembled WGS sequence"/>
</dbReference>